<dbReference type="Pfam" id="PF01648">
    <property type="entry name" value="ACPS"/>
    <property type="match status" value="1"/>
</dbReference>
<dbReference type="EMBL" id="KF585133">
    <property type="protein sequence ID" value="AHA12089.1"/>
    <property type="molecule type" value="Genomic_DNA"/>
</dbReference>
<dbReference type="Gene3D" id="3.90.470.20">
    <property type="entry name" value="4'-phosphopantetheinyl transferase domain"/>
    <property type="match status" value="1"/>
</dbReference>
<organism evidence="5">
    <name type="scientific">Streptomyces sp. CNH287</name>
    <dbReference type="NCBI Taxonomy" id="1288082"/>
    <lineage>
        <taxon>Bacteria</taxon>
        <taxon>Bacillati</taxon>
        <taxon>Actinomycetota</taxon>
        <taxon>Actinomycetes</taxon>
        <taxon>Kitasatosporales</taxon>
        <taxon>Streptomycetaceae</taxon>
        <taxon>Streptomyces</taxon>
    </lineage>
</organism>
<dbReference type="GO" id="GO:0000287">
    <property type="term" value="F:magnesium ion binding"/>
    <property type="evidence" value="ECO:0007669"/>
    <property type="project" value="InterPro"/>
</dbReference>
<reference evidence="5" key="2">
    <citation type="submission" date="2013-08" db="EMBL/GenBank/DDBJ databases">
        <authorList>
            <person name="Moraes Mantovani S."/>
            <person name="Moore B.S."/>
        </authorList>
    </citation>
    <scope>NUCLEOTIDE SEQUENCE</scope>
    <source>
        <strain evidence="5">CNH-287</strain>
    </source>
</reference>
<dbReference type="InterPro" id="IPR050559">
    <property type="entry name" value="P-Pant_transferase_sf"/>
</dbReference>
<reference evidence="5" key="1">
    <citation type="journal article" date="2013" name="J. Am. Chem. Soc.">
        <title>Flavin-linked oxidase catalyzes pyrrolizine formation of dichloropyrrole-containing polyketide extender unit in chlorizidine a.</title>
        <authorList>
            <person name="Mantovani S.M."/>
            <person name="Moore B.S."/>
        </authorList>
    </citation>
    <scope>NUCLEOTIDE SEQUENCE</scope>
    <source>
        <strain evidence="5">CNH-287</strain>
    </source>
</reference>
<dbReference type="OrthoDB" id="190168at2"/>
<evidence type="ECO:0000256" key="2">
    <source>
        <dbReference type="ARBA" id="ARBA00022679"/>
    </source>
</evidence>
<name>U6A204_9ACTN</name>
<accession>U6A204</accession>
<dbReference type="AlphaFoldDB" id="U6A204"/>
<protein>
    <submittedName>
        <fullName evidence="5">Phosphopantetheinyl transferase</fullName>
    </submittedName>
</protein>
<proteinExistence type="inferred from homology"/>
<comment type="similarity">
    <text evidence="1">Belongs to the P-Pant transferase superfamily. Gsp/Sfp/HetI/AcpT family.</text>
</comment>
<keyword evidence="2 5" id="KW-0808">Transferase</keyword>
<dbReference type="GO" id="GO:0008897">
    <property type="term" value="F:holo-[acyl-carrier-protein] synthase activity"/>
    <property type="evidence" value="ECO:0007669"/>
    <property type="project" value="InterPro"/>
</dbReference>
<dbReference type="InterPro" id="IPR008278">
    <property type="entry name" value="4-PPantetheinyl_Trfase_dom"/>
</dbReference>
<evidence type="ECO:0000256" key="1">
    <source>
        <dbReference type="ARBA" id="ARBA00010990"/>
    </source>
</evidence>
<dbReference type="GO" id="GO:0005829">
    <property type="term" value="C:cytosol"/>
    <property type="evidence" value="ECO:0007669"/>
    <property type="project" value="TreeGrafter"/>
</dbReference>
<evidence type="ECO:0000256" key="3">
    <source>
        <dbReference type="SAM" id="MobiDB-lite"/>
    </source>
</evidence>
<sequence>MTIPEVHLWSGETGEATPADAAVLSAAERARAARFADPVESGHYVGAHARVRRILARYLECGAAEIEFGRHACPGCGDTRHGRPAITAPATGISFNHSRCGPFWVLAVAPGGERVGVDVERVRPLAAFDGLLARCLTARERRWVLRGGATEHPGRFLRCWVRKEALLKGVGTGIATDLTQVETVAGADFGGLRALDLPLGPRLVGCVAVEPSRRAVPSPSAVPAPGSPQAASHQKVQLPDSSTEPKKYGERLVILGTGITDLRAPTHR</sequence>
<feature type="region of interest" description="Disordered" evidence="3">
    <location>
        <begin position="215"/>
        <end position="248"/>
    </location>
</feature>
<feature type="domain" description="4'-phosphopantetheinyl transferase" evidence="4">
    <location>
        <begin position="114"/>
        <end position="183"/>
    </location>
</feature>
<gene>
    <name evidence="5" type="primary">clz17</name>
</gene>
<evidence type="ECO:0000259" key="4">
    <source>
        <dbReference type="Pfam" id="PF01648"/>
    </source>
</evidence>
<dbReference type="SUPFAM" id="SSF56214">
    <property type="entry name" value="4'-phosphopantetheinyl transferase"/>
    <property type="match status" value="2"/>
</dbReference>
<dbReference type="GO" id="GO:0019878">
    <property type="term" value="P:lysine biosynthetic process via aminoadipic acid"/>
    <property type="evidence" value="ECO:0007669"/>
    <property type="project" value="TreeGrafter"/>
</dbReference>
<evidence type="ECO:0000313" key="5">
    <source>
        <dbReference type="EMBL" id="AHA12089.1"/>
    </source>
</evidence>
<dbReference type="PANTHER" id="PTHR12215">
    <property type="entry name" value="PHOSPHOPANTETHEINE TRANSFERASE"/>
    <property type="match status" value="1"/>
</dbReference>
<dbReference type="InterPro" id="IPR037143">
    <property type="entry name" value="4-PPantetheinyl_Trfase_dom_sf"/>
</dbReference>
<dbReference type="PANTHER" id="PTHR12215:SF10">
    <property type="entry name" value="L-AMINOADIPATE-SEMIALDEHYDE DEHYDROGENASE-PHOSPHOPANTETHEINYL TRANSFERASE"/>
    <property type="match status" value="1"/>
</dbReference>